<evidence type="ECO:0000256" key="3">
    <source>
        <dbReference type="PIRSR" id="PIRSR601613-1"/>
    </source>
</evidence>
<keyword evidence="8" id="KW-1185">Reference proteome</keyword>
<dbReference type="InterPro" id="IPR050281">
    <property type="entry name" value="Flavin_monoamine_oxidase"/>
</dbReference>
<dbReference type="InterPro" id="IPR002937">
    <property type="entry name" value="Amino_oxidase"/>
</dbReference>
<dbReference type="Proteomes" id="UP000076761">
    <property type="component" value="Unassembled WGS sequence"/>
</dbReference>
<name>A0A165N458_9AGAM</name>
<dbReference type="STRING" id="1314782.A0A165N458"/>
<dbReference type="InParanoid" id="A0A165N458"/>
<reference evidence="7 8" key="1">
    <citation type="journal article" date="2016" name="Mol. Biol. Evol.">
        <title>Comparative Genomics of Early-Diverging Mushroom-Forming Fungi Provides Insights into the Origins of Lignocellulose Decay Capabilities.</title>
        <authorList>
            <person name="Nagy L.G."/>
            <person name="Riley R."/>
            <person name="Tritt A."/>
            <person name="Adam C."/>
            <person name="Daum C."/>
            <person name="Floudas D."/>
            <person name="Sun H."/>
            <person name="Yadav J.S."/>
            <person name="Pangilinan J."/>
            <person name="Larsson K.H."/>
            <person name="Matsuura K."/>
            <person name="Barry K."/>
            <person name="Labutti K."/>
            <person name="Kuo R."/>
            <person name="Ohm R.A."/>
            <person name="Bhattacharya S.S."/>
            <person name="Shirouzu T."/>
            <person name="Yoshinaga Y."/>
            <person name="Martin F.M."/>
            <person name="Grigoriev I.V."/>
            <person name="Hibbett D.S."/>
        </authorList>
    </citation>
    <scope>NUCLEOTIDE SEQUENCE [LARGE SCALE GENOMIC DNA]</scope>
    <source>
        <strain evidence="7 8">HHB14362 ss-1</strain>
    </source>
</reference>
<sequence length="492" mass="54136">MHLPLLPLLLAPALALPTPPSPPYNATVLILGGGVAGVIAARTLARLAPSTSFLLLEARTELGGRLQSHRFPGYTLELGANWVHGTHTLGFDAVNPVWEMVERWGVQTVVSDYYGSITTYDHTGPVPYLSLLNDSLAAYATLVAHSPALAASSNLSSSARDGYSSLGYSPHTPHEHAAEYYTFDWEYADAPERTSWWASGSSTNNTYDPTTGGFSRTNHFSTDPRGFSHFLTQEAHEFLKPGQVVFNATVRSVRPFYPTASIEIELTTGTVLRAEYALCTFSLGVLQGGIRWSEEVMPPAKREAVRGMSMGVFTKIFLQFEEKFWFDTEFALYADPHTHGRYPVWQSLDHAKFSPGSGVLFVTVTGDFAKRVDAMPEEEVKAEVLEVLGRMYPGVEIPEPTSFHIPHWLSDPLFRGSYSNWPAGFTRAQHAVVRAKTGGRGRVWFAGEHTSERWFVGFLHGAYYEGVAAAEEIVECLRGGAGCAEVMDFEAL</sequence>
<dbReference type="GO" id="GO:0006598">
    <property type="term" value="P:polyamine catabolic process"/>
    <property type="evidence" value="ECO:0007669"/>
    <property type="project" value="TreeGrafter"/>
</dbReference>
<evidence type="ECO:0000313" key="7">
    <source>
        <dbReference type="EMBL" id="KZT19152.1"/>
    </source>
</evidence>
<dbReference type="GO" id="GO:0016491">
    <property type="term" value="F:oxidoreductase activity"/>
    <property type="evidence" value="ECO:0007669"/>
    <property type="project" value="UniProtKB-KW"/>
</dbReference>
<feature type="domain" description="Amine oxidase" evidence="6">
    <location>
        <begin position="35"/>
        <end position="473"/>
    </location>
</feature>
<keyword evidence="2 4" id="KW-0560">Oxidoreductase</keyword>
<dbReference type="EC" id="1.4.3.-" evidence="4"/>
<evidence type="ECO:0000259" key="6">
    <source>
        <dbReference type="Pfam" id="PF01593"/>
    </source>
</evidence>
<organism evidence="7 8">
    <name type="scientific">Neolentinus lepideus HHB14362 ss-1</name>
    <dbReference type="NCBI Taxonomy" id="1314782"/>
    <lineage>
        <taxon>Eukaryota</taxon>
        <taxon>Fungi</taxon>
        <taxon>Dikarya</taxon>
        <taxon>Basidiomycota</taxon>
        <taxon>Agaricomycotina</taxon>
        <taxon>Agaricomycetes</taxon>
        <taxon>Gloeophyllales</taxon>
        <taxon>Gloeophyllaceae</taxon>
        <taxon>Neolentinus</taxon>
    </lineage>
</organism>
<dbReference type="InterPro" id="IPR001613">
    <property type="entry name" value="Flavin_amine_oxidase"/>
</dbReference>
<dbReference type="PANTHER" id="PTHR10742">
    <property type="entry name" value="FLAVIN MONOAMINE OXIDASE"/>
    <property type="match status" value="1"/>
</dbReference>
<protein>
    <recommendedName>
        <fullName evidence="4">Amine oxidase</fullName>
        <ecNumber evidence="4">1.4.3.-</ecNumber>
    </recommendedName>
</protein>
<dbReference type="SUPFAM" id="SSF51905">
    <property type="entry name" value="FAD/NAD(P)-binding domain"/>
    <property type="match status" value="1"/>
</dbReference>
<evidence type="ECO:0000256" key="2">
    <source>
        <dbReference type="ARBA" id="ARBA00023002"/>
    </source>
</evidence>
<feature type="binding site" evidence="3">
    <location>
        <begin position="57"/>
        <end position="58"/>
    </location>
    <ligand>
        <name>FAD</name>
        <dbReference type="ChEBI" id="CHEBI:57692"/>
    </ligand>
</feature>
<gene>
    <name evidence="7" type="ORF">NEOLEDRAFT_1078422</name>
</gene>
<evidence type="ECO:0000256" key="4">
    <source>
        <dbReference type="RuleBase" id="RU362067"/>
    </source>
</evidence>
<dbReference type="EMBL" id="KV425648">
    <property type="protein sequence ID" value="KZT19152.1"/>
    <property type="molecule type" value="Genomic_DNA"/>
</dbReference>
<dbReference type="OrthoDB" id="5046242at2759"/>
<feature type="chain" id="PRO_5012520356" description="Amine oxidase" evidence="5">
    <location>
        <begin position="16"/>
        <end position="492"/>
    </location>
</feature>
<dbReference type="Pfam" id="PF01593">
    <property type="entry name" value="Amino_oxidase"/>
    <property type="match status" value="1"/>
</dbReference>
<dbReference type="Gene3D" id="3.90.660.10">
    <property type="match status" value="1"/>
</dbReference>
<evidence type="ECO:0000256" key="5">
    <source>
        <dbReference type="SAM" id="SignalP"/>
    </source>
</evidence>
<comment type="cofactor">
    <cofactor evidence="1 4">
        <name>FAD</name>
        <dbReference type="ChEBI" id="CHEBI:57692"/>
    </cofactor>
</comment>
<feature type="signal peptide" evidence="5">
    <location>
        <begin position="1"/>
        <end position="15"/>
    </location>
</feature>
<accession>A0A165N458</accession>
<dbReference type="PANTHER" id="PTHR10742:SF313">
    <property type="entry name" value="AMINE OXIDASE"/>
    <property type="match status" value="1"/>
</dbReference>
<keyword evidence="5" id="KW-0732">Signal</keyword>
<dbReference type="PRINTS" id="PR00757">
    <property type="entry name" value="AMINEOXDASEF"/>
</dbReference>
<dbReference type="Gene3D" id="3.50.50.60">
    <property type="entry name" value="FAD/NAD(P)-binding domain"/>
    <property type="match status" value="1"/>
</dbReference>
<feature type="binding site" evidence="3">
    <location>
        <position position="250"/>
    </location>
    <ligand>
        <name>FAD</name>
        <dbReference type="ChEBI" id="CHEBI:57692"/>
    </ligand>
</feature>
<dbReference type="InterPro" id="IPR036188">
    <property type="entry name" value="FAD/NAD-bd_sf"/>
</dbReference>
<keyword evidence="4" id="KW-0274">FAD</keyword>
<proteinExistence type="inferred from homology"/>
<keyword evidence="4" id="KW-0285">Flavoprotein</keyword>
<evidence type="ECO:0000313" key="8">
    <source>
        <dbReference type="Proteomes" id="UP000076761"/>
    </source>
</evidence>
<dbReference type="AlphaFoldDB" id="A0A165N458"/>
<dbReference type="SUPFAM" id="SSF54373">
    <property type="entry name" value="FAD-linked reductases, C-terminal domain"/>
    <property type="match status" value="1"/>
</dbReference>
<evidence type="ECO:0000256" key="1">
    <source>
        <dbReference type="ARBA" id="ARBA00001974"/>
    </source>
</evidence>
<comment type="similarity">
    <text evidence="4">Belongs to the flavin monoamine oxidase family.</text>
</comment>